<keyword evidence="1" id="KW-0472">Membrane</keyword>
<protein>
    <submittedName>
        <fullName evidence="2">Uncharacterized protein</fullName>
    </submittedName>
</protein>
<dbReference type="AlphaFoldDB" id="A0ABD1LSY5"/>
<dbReference type="Proteomes" id="UP001603857">
    <property type="component" value="Unassembled WGS sequence"/>
</dbReference>
<gene>
    <name evidence="2" type="ORF">Fmac_025672</name>
</gene>
<name>A0ABD1LSY5_9FABA</name>
<keyword evidence="1" id="KW-0812">Transmembrane</keyword>
<evidence type="ECO:0000313" key="3">
    <source>
        <dbReference type="Proteomes" id="UP001603857"/>
    </source>
</evidence>
<dbReference type="EMBL" id="JBGMDY010000008">
    <property type="protein sequence ID" value="KAL2326614.1"/>
    <property type="molecule type" value="Genomic_DNA"/>
</dbReference>
<keyword evidence="3" id="KW-1185">Reference proteome</keyword>
<sequence length="99" mass="11185">MNLLIYNLPFERILPPYLYLLFVPELLLVAFVSICSPDHGIRLVYGTLDKFKNASEKCKENSEIYQVGSASNQPTKNIKPWSACIAEKLEDGSEFGSEK</sequence>
<comment type="caution">
    <text evidence="2">The sequence shown here is derived from an EMBL/GenBank/DDBJ whole genome shotgun (WGS) entry which is preliminary data.</text>
</comment>
<reference evidence="2 3" key="1">
    <citation type="submission" date="2024-08" db="EMBL/GenBank/DDBJ databases">
        <title>Insights into the chromosomal genome structure of Flemingia macrophylla.</title>
        <authorList>
            <person name="Ding Y."/>
            <person name="Zhao Y."/>
            <person name="Bi W."/>
            <person name="Wu M."/>
            <person name="Zhao G."/>
            <person name="Gong Y."/>
            <person name="Li W."/>
            <person name="Zhang P."/>
        </authorList>
    </citation>
    <scope>NUCLEOTIDE SEQUENCE [LARGE SCALE GENOMIC DNA]</scope>
    <source>
        <strain evidence="2">DYQJB</strain>
        <tissue evidence="2">Leaf</tissue>
    </source>
</reference>
<feature type="transmembrane region" description="Helical" evidence="1">
    <location>
        <begin position="17"/>
        <end position="35"/>
    </location>
</feature>
<evidence type="ECO:0000256" key="1">
    <source>
        <dbReference type="SAM" id="Phobius"/>
    </source>
</evidence>
<evidence type="ECO:0000313" key="2">
    <source>
        <dbReference type="EMBL" id="KAL2326614.1"/>
    </source>
</evidence>
<keyword evidence="1" id="KW-1133">Transmembrane helix</keyword>
<organism evidence="2 3">
    <name type="scientific">Flemingia macrophylla</name>
    <dbReference type="NCBI Taxonomy" id="520843"/>
    <lineage>
        <taxon>Eukaryota</taxon>
        <taxon>Viridiplantae</taxon>
        <taxon>Streptophyta</taxon>
        <taxon>Embryophyta</taxon>
        <taxon>Tracheophyta</taxon>
        <taxon>Spermatophyta</taxon>
        <taxon>Magnoliopsida</taxon>
        <taxon>eudicotyledons</taxon>
        <taxon>Gunneridae</taxon>
        <taxon>Pentapetalae</taxon>
        <taxon>rosids</taxon>
        <taxon>fabids</taxon>
        <taxon>Fabales</taxon>
        <taxon>Fabaceae</taxon>
        <taxon>Papilionoideae</taxon>
        <taxon>50 kb inversion clade</taxon>
        <taxon>NPAAA clade</taxon>
        <taxon>indigoferoid/millettioid clade</taxon>
        <taxon>Phaseoleae</taxon>
        <taxon>Flemingia</taxon>
    </lineage>
</organism>
<accession>A0ABD1LSY5</accession>
<proteinExistence type="predicted"/>